<keyword evidence="4" id="KW-1185">Reference proteome</keyword>
<dbReference type="EMBL" id="REGN01001646">
    <property type="protein sequence ID" value="RNA33398.1"/>
    <property type="molecule type" value="Genomic_DNA"/>
</dbReference>
<dbReference type="Proteomes" id="UP000276133">
    <property type="component" value="Unassembled WGS sequence"/>
</dbReference>
<dbReference type="Gene3D" id="1.10.287.810">
    <property type="entry name" value="Mitochondrial import inner membrane translocase subunit tim13 like domains"/>
    <property type="match status" value="1"/>
</dbReference>
<dbReference type="Pfam" id="PF02953">
    <property type="entry name" value="zf-Tim10_DDP"/>
    <property type="match status" value="1"/>
</dbReference>
<organism evidence="3 4">
    <name type="scientific">Brachionus plicatilis</name>
    <name type="common">Marine rotifer</name>
    <name type="synonym">Brachionus muelleri</name>
    <dbReference type="NCBI Taxonomy" id="10195"/>
    <lineage>
        <taxon>Eukaryota</taxon>
        <taxon>Metazoa</taxon>
        <taxon>Spiralia</taxon>
        <taxon>Gnathifera</taxon>
        <taxon>Rotifera</taxon>
        <taxon>Eurotatoria</taxon>
        <taxon>Monogononta</taxon>
        <taxon>Pseudotrocha</taxon>
        <taxon>Ploima</taxon>
        <taxon>Brachionidae</taxon>
        <taxon>Brachionus</taxon>
    </lineage>
</organism>
<dbReference type="InterPro" id="IPR004217">
    <property type="entry name" value="Tim10-like"/>
</dbReference>
<dbReference type="AlphaFoldDB" id="A0A3M7SCY0"/>
<comment type="caution">
    <text evidence="3">The sequence shown here is derived from an EMBL/GenBank/DDBJ whole genome shotgun (WGS) entry which is preliminary data.</text>
</comment>
<comment type="domain">
    <text evidence="1">The twin CX3C motif contains 4 conserved Cys residues that form 2 disulfide bonds in the mitochondrial intermembrane space.</text>
</comment>
<keyword evidence="1" id="KW-0472">Membrane</keyword>
<dbReference type="SUPFAM" id="SSF144122">
    <property type="entry name" value="Tim10-like"/>
    <property type="match status" value="1"/>
</dbReference>
<keyword evidence="1" id="KW-0496">Mitochondrion</keyword>
<reference evidence="3 4" key="1">
    <citation type="journal article" date="2018" name="Sci. Rep.">
        <title>Genomic signatures of local adaptation to the degree of environmental predictability in rotifers.</title>
        <authorList>
            <person name="Franch-Gras L."/>
            <person name="Hahn C."/>
            <person name="Garcia-Roger E.M."/>
            <person name="Carmona M.J."/>
            <person name="Serra M."/>
            <person name="Gomez A."/>
        </authorList>
    </citation>
    <scope>NUCLEOTIDE SEQUENCE [LARGE SCALE GENOMIC DNA]</scope>
    <source>
        <strain evidence="3">HYR1</strain>
    </source>
</reference>
<evidence type="ECO:0000259" key="2">
    <source>
        <dbReference type="Pfam" id="PF02953"/>
    </source>
</evidence>
<dbReference type="GO" id="GO:0005743">
    <property type="term" value="C:mitochondrial inner membrane"/>
    <property type="evidence" value="ECO:0007669"/>
    <property type="project" value="UniProtKB-SubCell"/>
</dbReference>
<dbReference type="InterPro" id="IPR035427">
    <property type="entry name" value="Tim10-like_dom_sf"/>
</dbReference>
<feature type="domain" description="Tim10-like" evidence="2">
    <location>
        <begin position="9"/>
        <end position="61"/>
    </location>
</feature>
<keyword evidence="1" id="KW-0999">Mitochondrion inner membrane</keyword>
<proteinExistence type="inferred from homology"/>
<keyword evidence="1" id="KW-0653">Protein transport</keyword>
<dbReference type="OrthoDB" id="344165at2759"/>
<keyword evidence="1" id="KW-0143">Chaperone</keyword>
<protein>
    <recommendedName>
        <fullName evidence="1">Mitochondrial import inner membrane translocase subunit</fullName>
    </recommendedName>
</protein>
<comment type="similarity">
    <text evidence="1">Belongs to the small Tim family.</text>
</comment>
<keyword evidence="1" id="KW-0813">Transport</keyword>
<comment type="subunit">
    <text evidence="1">Heterohexamer.</text>
</comment>
<dbReference type="GO" id="GO:0015031">
    <property type="term" value="P:protein transport"/>
    <property type="evidence" value="ECO:0007669"/>
    <property type="project" value="UniProtKB-KW"/>
</dbReference>
<comment type="function">
    <text evidence="1">Mitochondrial intermembrane chaperone that participates in the import and insertion of some multi-pass transmembrane proteins into the mitochondrial inner membrane. Also required for the transfer of beta-barrel precursors from the TOM complex to the sorting and assembly machinery (SAM complex) of the outer membrane. Acts as a chaperone-like protein that protects the hydrophobic precursors from aggregation and guide them through the mitochondrial intermembrane space.</text>
</comment>
<comment type="subcellular location">
    <subcellularLocation>
        <location evidence="1">Mitochondrion inner membrane</location>
        <topology evidence="1">Peripheral membrane protein</topology>
        <orientation evidence="1">Intermembrane side</orientation>
    </subcellularLocation>
</comment>
<evidence type="ECO:0000313" key="4">
    <source>
        <dbReference type="Proteomes" id="UP000276133"/>
    </source>
</evidence>
<gene>
    <name evidence="3" type="ORF">BpHYR1_036519</name>
</gene>
<dbReference type="STRING" id="10195.A0A3M7SCY0"/>
<keyword evidence="1" id="KW-1015">Disulfide bond</keyword>
<name>A0A3M7SCY0_BRAPC</name>
<keyword evidence="1" id="KW-0811">Translocation</keyword>
<evidence type="ECO:0000313" key="3">
    <source>
        <dbReference type="EMBL" id="RNA33398.1"/>
    </source>
</evidence>
<evidence type="ECO:0000256" key="1">
    <source>
        <dbReference type="RuleBase" id="RU367043"/>
    </source>
</evidence>
<accession>A0A3M7SCY0</accession>
<sequence length="77" mass="8783">MSMSDDPEMQQILAKQELFENIKRIQKICWDKCMSDGVDSYLSSRQEKCLENCADRFVDAIVIGTSRINQRIAGGSH</sequence>